<evidence type="ECO:0000313" key="4">
    <source>
        <dbReference type="Proteomes" id="UP000786989"/>
    </source>
</evidence>
<name>A0A9D3A062_9ACTN</name>
<dbReference type="SUPFAM" id="SSF56059">
    <property type="entry name" value="Glutathione synthetase ATP-binding domain-like"/>
    <property type="match status" value="1"/>
</dbReference>
<evidence type="ECO:0000259" key="2">
    <source>
        <dbReference type="PROSITE" id="PS50975"/>
    </source>
</evidence>
<dbReference type="GO" id="GO:0046872">
    <property type="term" value="F:metal ion binding"/>
    <property type="evidence" value="ECO:0007669"/>
    <property type="project" value="InterPro"/>
</dbReference>
<reference evidence="3" key="1">
    <citation type="journal article" date="2021" name="PeerJ">
        <title>Extensive microbial diversity within the chicken gut microbiome revealed by metagenomics and culture.</title>
        <authorList>
            <person name="Gilroy R."/>
            <person name="Ravi A."/>
            <person name="Getino M."/>
            <person name="Pursley I."/>
            <person name="Horton D.L."/>
            <person name="Alikhan N.F."/>
            <person name="Baker D."/>
            <person name="Gharbi K."/>
            <person name="Hall N."/>
            <person name="Watson M."/>
            <person name="Adriaenssens E.M."/>
            <person name="Foster-Nyarko E."/>
            <person name="Jarju S."/>
            <person name="Secka A."/>
            <person name="Antonio M."/>
            <person name="Oren A."/>
            <person name="Chaudhuri R.R."/>
            <person name="La Ragione R."/>
            <person name="Hildebrand F."/>
            <person name="Pallen M.J."/>
        </authorList>
    </citation>
    <scope>NUCLEOTIDE SEQUENCE</scope>
    <source>
        <strain evidence="3">ChiGjej6B6-11269</strain>
    </source>
</reference>
<dbReference type="GO" id="GO:0005524">
    <property type="term" value="F:ATP binding"/>
    <property type="evidence" value="ECO:0007669"/>
    <property type="project" value="UniProtKB-UniRule"/>
</dbReference>
<proteinExistence type="predicted"/>
<feature type="domain" description="ATP-grasp" evidence="2">
    <location>
        <begin position="141"/>
        <end position="349"/>
    </location>
</feature>
<evidence type="ECO:0000313" key="3">
    <source>
        <dbReference type="EMBL" id="HJF65084.1"/>
    </source>
</evidence>
<dbReference type="AlphaFoldDB" id="A0A9D3A062"/>
<keyword evidence="1" id="KW-0547">Nucleotide-binding</keyword>
<sequence>MAYETAAQNTPFEATPAAQAQQDFVPLLIGADMNAYSVARALHEQYGVVSHALGRFAAGDTKYSRIVQVALEPNLEDLDVLLARINEFAAAHANKKVLVWGCTDGYAAMLMALRDKLPENCRTLYIDAALRDKLEAKDSFYEMCDKHGIPYPTTQVVTPQQFASGMTEADLAAEALGFEYPIIVKPAMSEEYWRHPFDGMKKVYTAATPTEALHILGLIFGAGYPMNIILQDTVPGADDSMRVLTAYSDRAGKVKMMCFGRVGLEEHTATALGNPCAIITEPNPELQERIKAWLEEIGFTGFSNFDIKYDSRDGGYKVFEINLRQGRSNFYITGGAGINIARYVVEDRIYERDLGECLMNEREGFCRSIPWKVVRDFVQDKEFVRRAEALRRAGREAVAFYYSSDTRFNPLRWAYVKVHMYRYFDKFKNSEKYK</sequence>
<comment type="caution">
    <text evidence="3">The sequence shown here is derived from an EMBL/GenBank/DDBJ whole genome shotgun (WGS) entry which is preliminary data.</text>
</comment>
<accession>A0A9D3A062</accession>
<dbReference type="PROSITE" id="PS50975">
    <property type="entry name" value="ATP_GRASP"/>
    <property type="match status" value="1"/>
</dbReference>
<keyword evidence="1" id="KW-0067">ATP-binding</keyword>
<evidence type="ECO:0000256" key="1">
    <source>
        <dbReference type="PROSITE-ProRule" id="PRU00409"/>
    </source>
</evidence>
<dbReference type="InterPro" id="IPR011761">
    <property type="entry name" value="ATP-grasp"/>
</dbReference>
<dbReference type="Gene3D" id="3.30.470.20">
    <property type="entry name" value="ATP-grasp fold, B domain"/>
    <property type="match status" value="1"/>
</dbReference>
<dbReference type="Proteomes" id="UP000786989">
    <property type="component" value="Unassembled WGS sequence"/>
</dbReference>
<gene>
    <name evidence="3" type="ORF">K8U77_03065</name>
</gene>
<dbReference type="EMBL" id="DYWI01000047">
    <property type="protein sequence ID" value="HJF65084.1"/>
    <property type="molecule type" value="Genomic_DNA"/>
</dbReference>
<organism evidence="3 4">
    <name type="scientific">Slackia equolifaciens</name>
    <dbReference type="NCBI Taxonomy" id="498718"/>
    <lineage>
        <taxon>Bacteria</taxon>
        <taxon>Bacillati</taxon>
        <taxon>Actinomycetota</taxon>
        <taxon>Coriobacteriia</taxon>
        <taxon>Eggerthellales</taxon>
        <taxon>Eggerthellaceae</taxon>
        <taxon>Slackia</taxon>
    </lineage>
</organism>
<protein>
    <submittedName>
        <fullName evidence="3">ATP-grasp domain-containing protein</fullName>
    </submittedName>
</protein>
<reference evidence="3" key="2">
    <citation type="submission" date="2021-09" db="EMBL/GenBank/DDBJ databases">
        <authorList>
            <person name="Gilroy R."/>
        </authorList>
    </citation>
    <scope>NUCLEOTIDE SEQUENCE</scope>
    <source>
        <strain evidence="3">ChiGjej6B6-11269</strain>
    </source>
</reference>